<dbReference type="AlphaFoldDB" id="A0A232F2V2"/>
<accession>A0A232F2V2</accession>
<comment type="caution">
    <text evidence="1">The sequence shown here is derived from an EMBL/GenBank/DDBJ whole genome shotgun (WGS) entry which is preliminary data.</text>
</comment>
<keyword evidence="2" id="KW-1185">Reference proteome</keyword>
<name>A0A232F2V2_9HYME</name>
<dbReference type="EMBL" id="NNAY01001121">
    <property type="protein sequence ID" value="OXU25061.1"/>
    <property type="molecule type" value="Genomic_DNA"/>
</dbReference>
<sequence length="59" mass="7057">MVLNTYNKKKRVARVCPNICFFGFSNQKTAFFPCNSLYIRYRAIKQVLLYTMRRANILM</sequence>
<proteinExistence type="predicted"/>
<gene>
    <name evidence="1" type="ORF">TSAR_002248</name>
</gene>
<evidence type="ECO:0000313" key="2">
    <source>
        <dbReference type="Proteomes" id="UP000215335"/>
    </source>
</evidence>
<organism evidence="1 2">
    <name type="scientific">Trichomalopsis sarcophagae</name>
    <dbReference type="NCBI Taxonomy" id="543379"/>
    <lineage>
        <taxon>Eukaryota</taxon>
        <taxon>Metazoa</taxon>
        <taxon>Ecdysozoa</taxon>
        <taxon>Arthropoda</taxon>
        <taxon>Hexapoda</taxon>
        <taxon>Insecta</taxon>
        <taxon>Pterygota</taxon>
        <taxon>Neoptera</taxon>
        <taxon>Endopterygota</taxon>
        <taxon>Hymenoptera</taxon>
        <taxon>Apocrita</taxon>
        <taxon>Proctotrupomorpha</taxon>
        <taxon>Chalcidoidea</taxon>
        <taxon>Pteromalidae</taxon>
        <taxon>Pteromalinae</taxon>
        <taxon>Trichomalopsis</taxon>
    </lineage>
</organism>
<reference evidence="1 2" key="1">
    <citation type="journal article" date="2017" name="Curr. Biol.">
        <title>The Evolution of Venom by Co-option of Single-Copy Genes.</title>
        <authorList>
            <person name="Martinson E.O."/>
            <person name="Mrinalini"/>
            <person name="Kelkar Y.D."/>
            <person name="Chang C.H."/>
            <person name="Werren J.H."/>
        </authorList>
    </citation>
    <scope>NUCLEOTIDE SEQUENCE [LARGE SCALE GENOMIC DNA]</scope>
    <source>
        <strain evidence="1 2">Alberta</strain>
        <tissue evidence="1">Whole body</tissue>
    </source>
</reference>
<evidence type="ECO:0000313" key="1">
    <source>
        <dbReference type="EMBL" id="OXU25061.1"/>
    </source>
</evidence>
<dbReference type="Proteomes" id="UP000215335">
    <property type="component" value="Unassembled WGS sequence"/>
</dbReference>
<protein>
    <submittedName>
        <fullName evidence="1">Uncharacterized protein</fullName>
    </submittedName>
</protein>